<keyword evidence="5 8" id="KW-0195">Cyclin</keyword>
<dbReference type="Pfam" id="PF00134">
    <property type="entry name" value="Cyclin_N"/>
    <property type="match status" value="1"/>
</dbReference>
<reference evidence="13" key="1">
    <citation type="submission" date="2012-12" db="EMBL/GenBank/DDBJ databases">
        <authorList>
            <person name="Hellsten U."/>
            <person name="Grimwood J."/>
            <person name="Chapman J.A."/>
            <person name="Shapiro H."/>
            <person name="Aerts A."/>
            <person name="Otillar R.P."/>
            <person name="Terry A.Y."/>
            <person name="Boore J.L."/>
            <person name="Simakov O."/>
            <person name="Marletaz F."/>
            <person name="Cho S.-J."/>
            <person name="Edsinger-Gonzales E."/>
            <person name="Havlak P."/>
            <person name="Kuo D.-H."/>
            <person name="Larsson T."/>
            <person name="Lv J."/>
            <person name="Arendt D."/>
            <person name="Savage R."/>
            <person name="Osoegawa K."/>
            <person name="de Jong P."/>
            <person name="Lindberg D.R."/>
            <person name="Seaver E.C."/>
            <person name="Weisblat D.A."/>
            <person name="Putnam N.H."/>
            <person name="Grigoriev I.V."/>
            <person name="Rokhsar D.S."/>
        </authorList>
    </citation>
    <scope>NUCLEOTIDE SEQUENCE</scope>
</reference>
<dbReference type="OMA" id="WIFTHEQ"/>
<dbReference type="GO" id="GO:0032786">
    <property type="term" value="P:positive regulation of DNA-templated transcription, elongation"/>
    <property type="evidence" value="ECO:0000318"/>
    <property type="project" value="GO_Central"/>
</dbReference>
<dbReference type="GO" id="GO:0045944">
    <property type="term" value="P:positive regulation of transcription by RNA polymerase II"/>
    <property type="evidence" value="ECO:0000318"/>
    <property type="project" value="GO_Central"/>
</dbReference>
<dbReference type="PANTHER" id="PTHR10026">
    <property type="entry name" value="CYCLIN"/>
    <property type="match status" value="1"/>
</dbReference>
<keyword evidence="9" id="KW-0472">Membrane</keyword>
<evidence type="ECO:0000256" key="7">
    <source>
        <dbReference type="ARBA" id="ARBA00023242"/>
    </source>
</evidence>
<dbReference type="EMBL" id="AMQM01007026">
    <property type="status" value="NOT_ANNOTATED_CDS"/>
    <property type="molecule type" value="Genomic_DNA"/>
</dbReference>
<feature type="domain" description="Cyclin-like" evidence="10">
    <location>
        <begin position="40"/>
        <end position="133"/>
    </location>
</feature>
<keyword evidence="4" id="KW-0805">Transcription regulation</keyword>
<proteinExistence type="inferred from homology"/>
<keyword evidence="7" id="KW-0539">Nucleus</keyword>
<dbReference type="InterPro" id="IPR043198">
    <property type="entry name" value="Cyclin/Ssn8"/>
</dbReference>
<reference evidence="12" key="3">
    <citation type="submission" date="2015-06" db="UniProtKB">
        <authorList>
            <consortium name="EnsemblMetazoa"/>
        </authorList>
    </citation>
    <scope>IDENTIFICATION</scope>
</reference>
<dbReference type="GO" id="GO:0008024">
    <property type="term" value="C:cyclin/CDK positive transcription elongation factor complex"/>
    <property type="evidence" value="ECO:0000318"/>
    <property type="project" value="GO_Central"/>
</dbReference>
<dbReference type="SMART" id="SM00385">
    <property type="entry name" value="CYCLIN"/>
    <property type="match status" value="2"/>
</dbReference>
<dbReference type="STRING" id="6412.T1G6N7"/>
<gene>
    <name evidence="12" type="primary">20216734</name>
    <name evidence="11" type="ORF">HELRODRAFT_87291</name>
</gene>
<sequence length="290" mass="33364">MSDESSSIWLFTAEEISNSPSRLAGIKSEDEFNYRYLAAQMIQDIGEKLSVFQLCTNTAIVYMHRFYMKQSFHKFKYNTMSAACLFLAAKVEEQPRKIEHVAKVVYNFTHKDQKVPDARSQHEIQDIMEEISCDEQILLQTLGFTTIVEHPHTQIVTTCSLIRASKEISHSSYVFATTSLLLTTMCLQYKSPVISCVCINVACKWSGYEVPKSAEGRYWFTYVDPSMTIERLEELSKELSTAMERNPSKLFKMRKSLSHLKVCYTVLCYTVLCYTVLCYTVLCYTVFGIL</sequence>
<dbReference type="eggNOG" id="KOG0834">
    <property type="taxonomic scope" value="Eukaryota"/>
</dbReference>
<evidence type="ECO:0000256" key="6">
    <source>
        <dbReference type="ARBA" id="ARBA00023163"/>
    </source>
</evidence>
<keyword evidence="13" id="KW-1185">Reference proteome</keyword>
<evidence type="ECO:0000259" key="10">
    <source>
        <dbReference type="SMART" id="SM00385"/>
    </source>
</evidence>
<dbReference type="InterPro" id="IPR036915">
    <property type="entry name" value="Cyclin-like_sf"/>
</dbReference>
<dbReference type="RefSeq" id="XP_009026845.1">
    <property type="nucleotide sequence ID" value="XM_009028597.1"/>
</dbReference>
<keyword evidence="9" id="KW-1133">Transmembrane helix</keyword>
<dbReference type="Proteomes" id="UP000015101">
    <property type="component" value="Unassembled WGS sequence"/>
</dbReference>
<organism evidence="12 13">
    <name type="scientific">Helobdella robusta</name>
    <name type="common">Californian leech</name>
    <dbReference type="NCBI Taxonomy" id="6412"/>
    <lineage>
        <taxon>Eukaryota</taxon>
        <taxon>Metazoa</taxon>
        <taxon>Spiralia</taxon>
        <taxon>Lophotrochozoa</taxon>
        <taxon>Annelida</taxon>
        <taxon>Clitellata</taxon>
        <taxon>Hirudinea</taxon>
        <taxon>Rhynchobdellida</taxon>
        <taxon>Glossiphoniidae</taxon>
        <taxon>Helobdella</taxon>
    </lineage>
</organism>
<dbReference type="InterPro" id="IPR013763">
    <property type="entry name" value="Cyclin-like_dom"/>
</dbReference>
<evidence type="ECO:0000256" key="1">
    <source>
        <dbReference type="ARBA" id="ARBA00004123"/>
    </source>
</evidence>
<evidence type="ECO:0000256" key="3">
    <source>
        <dbReference type="ARBA" id="ARBA00022553"/>
    </source>
</evidence>
<dbReference type="Gene3D" id="1.10.472.10">
    <property type="entry name" value="Cyclin-like"/>
    <property type="match status" value="2"/>
</dbReference>
<dbReference type="InterPro" id="IPR006671">
    <property type="entry name" value="Cyclin_N"/>
</dbReference>
<dbReference type="FunFam" id="1.10.472.10:FF:000004">
    <property type="entry name" value="Cyclin T2"/>
    <property type="match status" value="1"/>
</dbReference>
<evidence type="ECO:0000256" key="4">
    <source>
        <dbReference type="ARBA" id="ARBA00023015"/>
    </source>
</evidence>
<keyword evidence="6" id="KW-0804">Transcription</keyword>
<name>T1G6N7_HELRO</name>
<dbReference type="EnsemblMetazoa" id="HelroT87291">
    <property type="protein sequence ID" value="HelroP87291"/>
    <property type="gene ID" value="HelroG87291"/>
</dbReference>
<dbReference type="SUPFAM" id="SSF47954">
    <property type="entry name" value="Cyclin-like"/>
    <property type="match status" value="2"/>
</dbReference>
<dbReference type="Pfam" id="PF21797">
    <property type="entry name" value="CycT2-like_C"/>
    <property type="match status" value="1"/>
</dbReference>
<dbReference type="GeneID" id="20216734"/>
<comment type="subcellular location">
    <subcellularLocation>
        <location evidence="1">Nucleus</location>
    </subcellularLocation>
</comment>
<protein>
    <recommendedName>
        <fullName evidence="10">Cyclin-like domain-containing protein</fullName>
    </recommendedName>
</protein>
<dbReference type="InParanoid" id="T1G6N7"/>
<dbReference type="HOGENOM" id="CLU_022000_4_1_1"/>
<feature type="domain" description="Cyclin-like" evidence="10">
    <location>
        <begin position="153"/>
        <end position="237"/>
    </location>
</feature>
<dbReference type="OrthoDB" id="25002at2759"/>
<dbReference type="EMBL" id="KB097552">
    <property type="protein sequence ID" value="ESN95025.1"/>
    <property type="molecule type" value="Genomic_DNA"/>
</dbReference>
<evidence type="ECO:0000256" key="9">
    <source>
        <dbReference type="SAM" id="Phobius"/>
    </source>
</evidence>
<reference evidence="11 13" key="2">
    <citation type="journal article" date="2013" name="Nature">
        <title>Insights into bilaterian evolution from three spiralian genomes.</title>
        <authorList>
            <person name="Simakov O."/>
            <person name="Marletaz F."/>
            <person name="Cho S.J."/>
            <person name="Edsinger-Gonzales E."/>
            <person name="Havlak P."/>
            <person name="Hellsten U."/>
            <person name="Kuo D.H."/>
            <person name="Larsson T."/>
            <person name="Lv J."/>
            <person name="Arendt D."/>
            <person name="Savage R."/>
            <person name="Osoegawa K."/>
            <person name="de Jong P."/>
            <person name="Grimwood J."/>
            <person name="Chapman J.A."/>
            <person name="Shapiro H."/>
            <person name="Aerts A."/>
            <person name="Otillar R.P."/>
            <person name="Terry A.Y."/>
            <person name="Boore J.L."/>
            <person name="Grigoriev I.V."/>
            <person name="Lindberg D.R."/>
            <person name="Seaver E.C."/>
            <person name="Weisblat D.A."/>
            <person name="Putnam N.H."/>
            <person name="Rokhsar D.S."/>
        </authorList>
    </citation>
    <scope>NUCLEOTIDE SEQUENCE</scope>
</reference>
<dbReference type="AlphaFoldDB" id="T1G6N7"/>
<dbReference type="GO" id="GO:0061575">
    <property type="term" value="F:cyclin-dependent protein serine/threonine kinase activator activity"/>
    <property type="evidence" value="ECO:0000318"/>
    <property type="project" value="GO_Central"/>
</dbReference>
<evidence type="ECO:0000313" key="11">
    <source>
        <dbReference type="EMBL" id="ESN95025.1"/>
    </source>
</evidence>
<dbReference type="GO" id="GO:0005634">
    <property type="term" value="C:nucleus"/>
    <property type="evidence" value="ECO:0000318"/>
    <property type="project" value="GO_Central"/>
</dbReference>
<evidence type="ECO:0000256" key="2">
    <source>
        <dbReference type="ARBA" id="ARBA00008638"/>
    </source>
</evidence>
<comment type="similarity">
    <text evidence="2">Belongs to the cyclin family. Cyclin C subfamily.</text>
</comment>
<accession>T1G6N7</accession>
<evidence type="ECO:0000313" key="13">
    <source>
        <dbReference type="Proteomes" id="UP000015101"/>
    </source>
</evidence>
<keyword evidence="9" id="KW-0812">Transmembrane</keyword>
<evidence type="ECO:0000256" key="8">
    <source>
        <dbReference type="RuleBase" id="RU000383"/>
    </source>
</evidence>
<dbReference type="CTD" id="20216734"/>
<feature type="transmembrane region" description="Helical" evidence="9">
    <location>
        <begin position="262"/>
        <end position="287"/>
    </location>
</feature>
<dbReference type="KEGG" id="hro:HELRODRAFT_87291"/>
<evidence type="ECO:0000313" key="12">
    <source>
        <dbReference type="EnsemblMetazoa" id="HelroP87291"/>
    </source>
</evidence>
<evidence type="ECO:0000256" key="5">
    <source>
        <dbReference type="ARBA" id="ARBA00023127"/>
    </source>
</evidence>
<keyword evidence="3" id="KW-0597">Phosphoprotein</keyword>